<evidence type="ECO:0000313" key="4">
    <source>
        <dbReference type="EMBL" id="MFD0870337.1"/>
    </source>
</evidence>
<comment type="caution">
    <text evidence="4">The sequence shown here is derived from an EMBL/GenBank/DDBJ whole genome shotgun (WGS) entry which is preliminary data.</text>
</comment>
<dbReference type="PIRSF" id="PIRSF005900">
    <property type="entry name" value="Dps"/>
    <property type="match status" value="1"/>
</dbReference>
<proteinExistence type="inferred from homology"/>
<evidence type="ECO:0000313" key="5">
    <source>
        <dbReference type="Proteomes" id="UP001597120"/>
    </source>
</evidence>
<dbReference type="CDD" id="cd01043">
    <property type="entry name" value="DPS"/>
    <property type="match status" value="1"/>
</dbReference>
<protein>
    <submittedName>
        <fullName evidence="4">Dps family protein</fullName>
    </submittedName>
</protein>
<evidence type="ECO:0000259" key="3">
    <source>
        <dbReference type="Pfam" id="PF00210"/>
    </source>
</evidence>
<evidence type="ECO:0000256" key="1">
    <source>
        <dbReference type="ARBA" id="ARBA00009497"/>
    </source>
</evidence>
<dbReference type="InterPro" id="IPR023188">
    <property type="entry name" value="DPS_DNA-bd_CS"/>
</dbReference>
<dbReference type="Pfam" id="PF00210">
    <property type="entry name" value="Ferritin"/>
    <property type="match status" value="1"/>
</dbReference>
<dbReference type="PANTHER" id="PTHR42932:SF1">
    <property type="entry name" value="GENERAL STRESS PROTEIN 20U"/>
    <property type="match status" value="1"/>
</dbReference>
<dbReference type="SUPFAM" id="SSF47240">
    <property type="entry name" value="Ferritin-like"/>
    <property type="match status" value="1"/>
</dbReference>
<feature type="domain" description="Ferritin/DPS" evidence="3">
    <location>
        <begin position="5"/>
        <end position="142"/>
    </location>
</feature>
<comment type="similarity">
    <text evidence="1 2">Belongs to the Dps family.</text>
</comment>
<dbReference type="InterPro" id="IPR002177">
    <property type="entry name" value="DPS_DNA-bd"/>
</dbReference>
<dbReference type="InterPro" id="IPR009078">
    <property type="entry name" value="Ferritin-like_SF"/>
</dbReference>
<dbReference type="PROSITE" id="PS00818">
    <property type="entry name" value="DPS_1"/>
    <property type="match status" value="1"/>
</dbReference>
<dbReference type="InterPro" id="IPR012347">
    <property type="entry name" value="Ferritin-like"/>
</dbReference>
<sequence length="143" mass="16194">MNITEQLNRQIANFQVLNFKLHHYHWRVSGPHFFTLHAKFEEWYDRAAAYTDDLAERVLALQGEPPVTLQQCLGLASLKEAAGGETAEQMVRTLAEDVSILISELKETAAEADEAGDRPTADMLTDFQTELEKDAWMLRAFLA</sequence>
<dbReference type="RefSeq" id="WP_379288959.1">
    <property type="nucleotide sequence ID" value="NZ_JBHTIU010000043.1"/>
</dbReference>
<dbReference type="Proteomes" id="UP001597120">
    <property type="component" value="Unassembled WGS sequence"/>
</dbReference>
<reference evidence="5" key="1">
    <citation type="journal article" date="2019" name="Int. J. Syst. Evol. Microbiol.">
        <title>The Global Catalogue of Microorganisms (GCM) 10K type strain sequencing project: providing services to taxonomists for standard genome sequencing and annotation.</title>
        <authorList>
            <consortium name="The Broad Institute Genomics Platform"/>
            <consortium name="The Broad Institute Genome Sequencing Center for Infectious Disease"/>
            <person name="Wu L."/>
            <person name="Ma J."/>
        </authorList>
    </citation>
    <scope>NUCLEOTIDE SEQUENCE [LARGE SCALE GENOMIC DNA]</scope>
    <source>
        <strain evidence="5">CCUG 57263</strain>
    </source>
</reference>
<dbReference type="PRINTS" id="PR01346">
    <property type="entry name" value="HELNAPAPROT"/>
</dbReference>
<accession>A0ABW3DAK5</accession>
<dbReference type="InterPro" id="IPR008331">
    <property type="entry name" value="Ferritin_DPS_dom"/>
</dbReference>
<dbReference type="EMBL" id="JBHTIU010000043">
    <property type="protein sequence ID" value="MFD0870337.1"/>
    <property type="molecule type" value="Genomic_DNA"/>
</dbReference>
<organism evidence="4 5">
    <name type="scientific">Paenibacillus residui</name>
    <dbReference type="NCBI Taxonomy" id="629724"/>
    <lineage>
        <taxon>Bacteria</taxon>
        <taxon>Bacillati</taxon>
        <taxon>Bacillota</taxon>
        <taxon>Bacilli</taxon>
        <taxon>Bacillales</taxon>
        <taxon>Paenibacillaceae</taxon>
        <taxon>Paenibacillus</taxon>
    </lineage>
</organism>
<dbReference type="PANTHER" id="PTHR42932">
    <property type="entry name" value="GENERAL STRESS PROTEIN 20U"/>
    <property type="match status" value="1"/>
</dbReference>
<dbReference type="Gene3D" id="1.20.1260.10">
    <property type="match status" value="1"/>
</dbReference>
<gene>
    <name evidence="4" type="ORF">ACFQ03_14345</name>
</gene>
<evidence type="ECO:0000256" key="2">
    <source>
        <dbReference type="RuleBase" id="RU003875"/>
    </source>
</evidence>
<name>A0ABW3DAK5_9BACL</name>
<keyword evidence="5" id="KW-1185">Reference proteome</keyword>